<organism evidence="3 4">
    <name type="scientific">Monosiga brevicollis</name>
    <name type="common">Choanoflagellate</name>
    <dbReference type="NCBI Taxonomy" id="81824"/>
    <lineage>
        <taxon>Eukaryota</taxon>
        <taxon>Choanoflagellata</taxon>
        <taxon>Craspedida</taxon>
        <taxon>Salpingoecidae</taxon>
        <taxon>Monosiga</taxon>
    </lineage>
</organism>
<dbReference type="AlphaFoldDB" id="A9URR6"/>
<dbReference type="GO" id="GO:0003785">
    <property type="term" value="F:actin monomer binding"/>
    <property type="evidence" value="ECO:0000318"/>
    <property type="project" value="GO_Central"/>
</dbReference>
<dbReference type="SUPFAM" id="SSF55770">
    <property type="entry name" value="Profilin (actin-binding protein)"/>
    <property type="match status" value="1"/>
</dbReference>
<dbReference type="InterPro" id="IPR005455">
    <property type="entry name" value="PFN_euk"/>
</dbReference>
<gene>
    <name evidence="3" type="ORF">MONBRDRAFT_5539</name>
</gene>
<accession>A9URR6</accession>
<dbReference type="PANTHER" id="PTHR11604">
    <property type="entry name" value="PROFILIN"/>
    <property type="match status" value="1"/>
</dbReference>
<dbReference type="eggNOG" id="KOG1755">
    <property type="taxonomic scope" value="Eukaryota"/>
</dbReference>
<comment type="similarity">
    <text evidence="1 2">Belongs to the profilin family.</text>
</comment>
<dbReference type="PANTHER" id="PTHR11604:SF2">
    <property type="entry name" value="PROFILIN-4"/>
    <property type="match status" value="1"/>
</dbReference>
<name>A9URR6_MONBE</name>
<dbReference type="InterPro" id="IPR048278">
    <property type="entry name" value="PFN"/>
</dbReference>
<keyword evidence="4" id="KW-1185">Reference proteome</keyword>
<dbReference type="Pfam" id="PF00235">
    <property type="entry name" value="Profilin"/>
    <property type="match status" value="1"/>
</dbReference>
<dbReference type="InterPro" id="IPR036140">
    <property type="entry name" value="PFN_sf"/>
</dbReference>
<dbReference type="EMBL" id="CH991544">
    <property type="protein sequence ID" value="EDQ91973.1"/>
    <property type="molecule type" value="Genomic_DNA"/>
</dbReference>
<protein>
    <recommendedName>
        <fullName evidence="2">Profilin</fullName>
    </recommendedName>
</protein>
<proteinExistence type="inferred from homology"/>
<dbReference type="GeneID" id="5888493"/>
<dbReference type="RefSeq" id="XP_001743259.1">
    <property type="nucleotide sequence ID" value="XM_001743207.1"/>
</dbReference>
<keyword evidence="2" id="KW-0009">Actin-binding</keyword>
<dbReference type="GO" id="GO:0005938">
    <property type="term" value="C:cell cortex"/>
    <property type="evidence" value="ECO:0000318"/>
    <property type="project" value="GO_Central"/>
</dbReference>
<evidence type="ECO:0000313" key="3">
    <source>
        <dbReference type="EMBL" id="EDQ91973.1"/>
    </source>
</evidence>
<evidence type="ECO:0000256" key="2">
    <source>
        <dbReference type="RuleBase" id="RU003909"/>
    </source>
</evidence>
<evidence type="ECO:0000256" key="1">
    <source>
        <dbReference type="ARBA" id="ARBA00010058"/>
    </source>
</evidence>
<evidence type="ECO:0000313" key="4">
    <source>
        <dbReference type="Proteomes" id="UP000001357"/>
    </source>
</evidence>
<reference evidence="3 4" key="1">
    <citation type="journal article" date="2008" name="Nature">
        <title>The genome of the choanoflagellate Monosiga brevicollis and the origin of metazoans.</title>
        <authorList>
            <consortium name="JGI Sequencing"/>
            <person name="King N."/>
            <person name="Westbrook M.J."/>
            <person name="Young S.L."/>
            <person name="Kuo A."/>
            <person name="Abedin M."/>
            <person name="Chapman J."/>
            <person name="Fairclough S."/>
            <person name="Hellsten U."/>
            <person name="Isogai Y."/>
            <person name="Letunic I."/>
            <person name="Marr M."/>
            <person name="Pincus D."/>
            <person name="Putnam N."/>
            <person name="Rokas A."/>
            <person name="Wright K.J."/>
            <person name="Zuzow R."/>
            <person name="Dirks W."/>
            <person name="Good M."/>
            <person name="Goodstein D."/>
            <person name="Lemons D."/>
            <person name="Li W."/>
            <person name="Lyons J.B."/>
            <person name="Morris A."/>
            <person name="Nichols S."/>
            <person name="Richter D.J."/>
            <person name="Salamov A."/>
            <person name="Bork P."/>
            <person name="Lim W.A."/>
            <person name="Manning G."/>
            <person name="Miller W.T."/>
            <person name="McGinnis W."/>
            <person name="Shapiro H."/>
            <person name="Tjian R."/>
            <person name="Grigoriev I.V."/>
            <person name="Rokhsar D."/>
        </authorList>
    </citation>
    <scope>NUCLEOTIDE SEQUENCE [LARGE SCALE GENOMIC DNA]</scope>
    <source>
        <strain evidence="4">MX1 / ATCC 50154</strain>
    </source>
</reference>
<sequence>MEQPLQELVDQLVAATPHVHSAAIIRRRDAKINCHSQAFTPTNDLKHLLEAFRDTRYVRENNLVYDGRNWLCLRADHDAVYARDGRRGLIAYATANHIVVGLYEADMTPAVCVETIELLEASTLASKGCKRLLKSAPNFAPAYPKHNKAQQSAPISIFQSNAHQTHELTHLGLGLREQVLQLRLWRFKRENHCETKSKSQTAPHPIWVKSLHRPKSSCGNLPRQSSRRLLCPQQQLAQR</sequence>
<dbReference type="Gene3D" id="3.30.450.30">
    <property type="entry name" value="Dynein light chain 2a, cytoplasmic"/>
    <property type="match status" value="1"/>
</dbReference>
<dbReference type="SMART" id="SM00392">
    <property type="entry name" value="PROF"/>
    <property type="match status" value="1"/>
</dbReference>
<dbReference type="Proteomes" id="UP000001357">
    <property type="component" value="Unassembled WGS sequence"/>
</dbReference>
<dbReference type="KEGG" id="mbr:MONBRDRAFT_5539"/>
<dbReference type="InParanoid" id="A9URR6"/>
<dbReference type="STRING" id="81824.A9URR6"/>